<evidence type="ECO:0000259" key="3">
    <source>
        <dbReference type="Pfam" id="PF14214"/>
    </source>
</evidence>
<dbReference type="STRING" id="181874.A0A409YVN8"/>
<keyword evidence="1" id="KW-0347">Helicase</keyword>
<dbReference type="GO" id="GO:0006310">
    <property type="term" value="P:DNA recombination"/>
    <property type="evidence" value="ECO:0007669"/>
    <property type="project" value="UniProtKB-KW"/>
</dbReference>
<dbReference type="Pfam" id="PF05970">
    <property type="entry name" value="PIF1"/>
    <property type="match status" value="1"/>
</dbReference>
<dbReference type="EC" id="5.6.2.3" evidence="1"/>
<gene>
    <name evidence="5" type="ORF">CVT24_010921</name>
</gene>
<feature type="domain" description="DUF6570" evidence="4">
    <location>
        <begin position="119"/>
        <end position="250"/>
    </location>
</feature>
<keyword evidence="1" id="KW-0227">DNA damage</keyword>
<comment type="caution">
    <text evidence="5">The sequence shown here is derived from an EMBL/GenBank/DDBJ whole genome shotgun (WGS) entry which is preliminary data.</text>
</comment>
<dbReference type="InParanoid" id="A0A409YVN8"/>
<dbReference type="GO" id="GO:0043139">
    <property type="term" value="F:5'-3' DNA helicase activity"/>
    <property type="evidence" value="ECO:0007669"/>
    <property type="project" value="UniProtKB-EC"/>
</dbReference>
<keyword evidence="1" id="KW-0067">ATP-binding</keyword>
<accession>A0A409YVN8</accession>
<evidence type="ECO:0000313" key="5">
    <source>
        <dbReference type="EMBL" id="PPR07084.1"/>
    </source>
</evidence>
<keyword evidence="1" id="KW-0234">DNA repair</keyword>
<dbReference type="EMBL" id="NHTK01000526">
    <property type="protein sequence ID" value="PPR07084.1"/>
    <property type="molecule type" value="Genomic_DNA"/>
</dbReference>
<name>A0A409YVN8_9AGAR</name>
<dbReference type="Pfam" id="PF14214">
    <property type="entry name" value="Helitron_like_N"/>
    <property type="match status" value="1"/>
</dbReference>
<proteinExistence type="inferred from homology"/>
<dbReference type="SUPFAM" id="SSF52540">
    <property type="entry name" value="P-loop containing nucleoside triphosphate hydrolases"/>
    <property type="match status" value="2"/>
</dbReference>
<feature type="domain" description="DNA helicase Pif1-like DEAD-box helicase" evidence="2">
    <location>
        <begin position="1262"/>
        <end position="1466"/>
    </location>
</feature>
<keyword evidence="1" id="KW-0378">Hydrolase</keyword>
<dbReference type="GO" id="GO:0000723">
    <property type="term" value="P:telomere maintenance"/>
    <property type="evidence" value="ECO:0007669"/>
    <property type="project" value="InterPro"/>
</dbReference>
<feature type="domain" description="Helitron helicase-like" evidence="3">
    <location>
        <begin position="377"/>
        <end position="597"/>
    </location>
</feature>
<dbReference type="InterPro" id="IPR010285">
    <property type="entry name" value="DNA_helicase_pif1-like_DEAD"/>
</dbReference>
<sequence length="2095" mass="236443">MSEGSSSFVWDSFRAPDKQEFPPPPCTPKRIAAAMRDYCRDIGPSVIEESGCAVCGQLTRRSNMLLLNELDIKLSPLTQVNCAKHERLSSNDPDCDISGPVYDTKLSSVCPECCTALKKGRRPRLALANNLWLGEVPDQLKGLTWAEQAVIARVRHNRCVVRISSGHSKMIGNVIAFEHPTMKVYDILPPSVDELNDVLAVIFTGMEPPTPEDLKRTPVLVRRQVILDALLWLKLNHKDYKYITIDHDTLATYPEEGIPVKVIHKAMDVSEGNVLATAKSVFDNDDEIGTETGPCPFSVHGLTADRFASMTSSQRKGAALQHLTKGGHFLAIGHDPQPQSIYNNPALYPLMFPWLFPYGLGGVGQDYHKGLISRETHLQWLLMYYDKRFQRDPNFVIVAFNQQMIRQSTSGSFMMMKRSNFDNFVLSMNELDPSVLASLATRMREGEFVVPQTPEEKRCFSMLDQIDYIGSRVDGSLSQKKFQRNELWSMISFLNTPYFFITVTPIDNKHPLCLYLAGTDEVFRPEIRLPADRIRIISQNPVACARFFDYMVRLFIQHICGWSEDDPEKMGIFGKPSGYFGTVEQQGRLTLHLHFLLWIEGAPSPQAVRDRLILDDKFREKLIAYLESCQVGECLTGTLDEVKSRFFNDEAERTDVIRSEDSDDPTLTLPAPPPDNFCLDDEDCTCERCIAMHTWYKEFENTVDNILIRSNVTGVDVPKQHITGKGCVNEYGECTARFPREIVLESKVNPTTGQISLKKKEAMMNNISPAITYTSRGNTDFTCLFSGTSVKATVGYVTDYVTKPMLKTHQLFSALYDVFSTDAKTDGEDVKARDHVRKSLLRVVNSLTSKMEIGAPYAALRLLGLPDRYVSHQFVLFYAKNYINYVATHTDLQSTIENPIETDDEDVDDDEDDQDVGIQRVKGYGFQKPDISAPKPGDENVQVVSTSKRIYNKSNTEDYRLRPPQHEHVSVYEWTQCSIKHYVGGGQPPPSGLHFFLFMEDHPQYSTHVVACDPARRNYIIPNFRGPALPRSDEGDREEYCLAMLTLFKPWRTGVDLKPSTLSWDDAFNEHAFTKREIDLMANFNVKYECYDAKDDFYAMREHLREGIPEGVDPDDDNGAYLDVVEGGDMDFDDSIPEPGALTQAMKIQTKTALEDLTSAGWANAVPRPITEPMPTMTLNIDETMTSADWTNIINVEKKRIAAERLASLKLFTSSYGSLFDGSGEIMNDVYVVPGSYISRNFVPAIENDANIINSIVAENGLNVEQERAFRIVANHSTCIGEKQLLMYLGGMGGTGKSRVIKAWVSYFERRNEAHRFVLLGPTGTSAALIGGQTYHSFLGVNKFSGNNVQSIEDLKERLIGVSYLIIDEMSMLSCMDLYAINTKCQSALDSLELPFGGLNIILAGDFAQLPPVDGFPLYSRKVSSNATTPSQQLNYLGKMTWMQFTTVVILQQNMRQQQMTDKDEKLRTCLQNMRVKSCTPKDFEFLDSLIATQHRSLAELNEWEFRFTPIITATNIDKDLYNDVLSDLFSAYHNQPLKTFYSIDRIATSPDGRRNPRKKYKKGRRLAPKDQFDLWKQPPNTSKQVAATLKICLGMPVIIRHNVATELCITNGQEAVIVGWTSSRLPGYRDCRTLDVLYVELTNPPKQIQIPGLPPNVVPLGRQTQNIQARLTTDHILSISRSQIPVLPYFSITDFGAQGKGLFRYRADMYRCRNHQAMYVALSRTTSADGVLILRSYSKEKLCGGLDGSLRQEFRELHYLDTITELQYNNQLREGILDITRRTTIANYRPWKGRHVEKSWHPALQGEDSDVGTIDTLCDQEAPVFGSRKRKLDDTILESNKRHKTSDASIPKTDDNQVALSCIIQPDPAPRNLTRPQTLYGPIWDIDDHSCAYDSWTFILSSLWLDNRHAWMDLMHHSTLLRKIEECFQSLMIGGHCGINPTYFQLCTSISAIHSYMELIRETSVQNFVNNAHTSVCACPSCTGPMYTQQSYGPALCFQIINSPGIIMQHVICVGPYSIKYKLHGIIYFSNAHFTCRAILSDNSVYFHDGLEGGNAVYDGHLGISMSLEDLNVCRSRTASVALYIKESIGYDMT</sequence>
<keyword evidence="1" id="KW-0547">Nucleotide-binding</keyword>
<dbReference type="Pfam" id="PF20209">
    <property type="entry name" value="DUF6570"/>
    <property type="match status" value="1"/>
</dbReference>
<dbReference type="GO" id="GO:0006281">
    <property type="term" value="P:DNA repair"/>
    <property type="evidence" value="ECO:0007669"/>
    <property type="project" value="UniProtKB-KW"/>
</dbReference>
<dbReference type="OrthoDB" id="3259294at2759"/>
<reference evidence="5 6" key="1">
    <citation type="journal article" date="2018" name="Evol. Lett.">
        <title>Horizontal gene cluster transfer increased hallucinogenic mushroom diversity.</title>
        <authorList>
            <person name="Reynolds H.T."/>
            <person name="Vijayakumar V."/>
            <person name="Gluck-Thaler E."/>
            <person name="Korotkin H.B."/>
            <person name="Matheny P.B."/>
            <person name="Slot J.C."/>
        </authorList>
    </citation>
    <scope>NUCLEOTIDE SEQUENCE [LARGE SCALE GENOMIC DNA]</scope>
    <source>
        <strain evidence="5 6">2629</strain>
    </source>
</reference>
<dbReference type="InterPro" id="IPR051055">
    <property type="entry name" value="PIF1_helicase"/>
</dbReference>
<protein>
    <recommendedName>
        <fullName evidence="1">ATP-dependent DNA helicase</fullName>
        <ecNumber evidence="1">5.6.2.3</ecNumber>
    </recommendedName>
</protein>
<organism evidence="5 6">
    <name type="scientific">Panaeolus cyanescens</name>
    <dbReference type="NCBI Taxonomy" id="181874"/>
    <lineage>
        <taxon>Eukaryota</taxon>
        <taxon>Fungi</taxon>
        <taxon>Dikarya</taxon>
        <taxon>Basidiomycota</taxon>
        <taxon>Agaricomycotina</taxon>
        <taxon>Agaricomycetes</taxon>
        <taxon>Agaricomycetidae</taxon>
        <taxon>Agaricales</taxon>
        <taxon>Agaricineae</taxon>
        <taxon>Galeropsidaceae</taxon>
        <taxon>Panaeolus</taxon>
    </lineage>
</organism>
<dbReference type="InterPro" id="IPR027417">
    <property type="entry name" value="P-loop_NTPase"/>
</dbReference>
<keyword evidence="1" id="KW-0233">DNA recombination</keyword>
<comment type="cofactor">
    <cofactor evidence="1">
        <name>Mg(2+)</name>
        <dbReference type="ChEBI" id="CHEBI:18420"/>
    </cofactor>
</comment>
<dbReference type="Proteomes" id="UP000284842">
    <property type="component" value="Unassembled WGS sequence"/>
</dbReference>
<comment type="similarity">
    <text evidence="1">Belongs to the helicase family.</text>
</comment>
<dbReference type="GO" id="GO:0016887">
    <property type="term" value="F:ATP hydrolysis activity"/>
    <property type="evidence" value="ECO:0007669"/>
    <property type="project" value="RHEA"/>
</dbReference>
<comment type="catalytic activity">
    <reaction evidence="1">
        <text>ATP + H2O = ADP + phosphate + H(+)</text>
        <dbReference type="Rhea" id="RHEA:13065"/>
        <dbReference type="ChEBI" id="CHEBI:15377"/>
        <dbReference type="ChEBI" id="CHEBI:15378"/>
        <dbReference type="ChEBI" id="CHEBI:30616"/>
        <dbReference type="ChEBI" id="CHEBI:43474"/>
        <dbReference type="ChEBI" id="CHEBI:456216"/>
        <dbReference type="EC" id="5.6.2.3"/>
    </reaction>
</comment>
<evidence type="ECO:0000313" key="6">
    <source>
        <dbReference type="Proteomes" id="UP000284842"/>
    </source>
</evidence>
<dbReference type="Gene3D" id="3.40.50.300">
    <property type="entry name" value="P-loop containing nucleotide triphosphate hydrolases"/>
    <property type="match status" value="1"/>
</dbReference>
<dbReference type="InterPro" id="IPR025476">
    <property type="entry name" value="Helitron_helicase-like"/>
</dbReference>
<evidence type="ECO:0000259" key="2">
    <source>
        <dbReference type="Pfam" id="PF05970"/>
    </source>
</evidence>
<evidence type="ECO:0000256" key="1">
    <source>
        <dbReference type="RuleBase" id="RU363044"/>
    </source>
</evidence>
<dbReference type="PANTHER" id="PTHR47642:SF6">
    <property type="entry name" value="ATP-DEPENDENT DNA HELICASE"/>
    <property type="match status" value="1"/>
</dbReference>
<keyword evidence="6" id="KW-1185">Reference proteome</keyword>
<dbReference type="PANTHER" id="PTHR47642">
    <property type="entry name" value="ATP-DEPENDENT DNA HELICASE"/>
    <property type="match status" value="1"/>
</dbReference>
<dbReference type="InterPro" id="IPR046700">
    <property type="entry name" value="DUF6570"/>
</dbReference>
<dbReference type="GO" id="GO:0005524">
    <property type="term" value="F:ATP binding"/>
    <property type="evidence" value="ECO:0007669"/>
    <property type="project" value="UniProtKB-KW"/>
</dbReference>
<evidence type="ECO:0000259" key="4">
    <source>
        <dbReference type="Pfam" id="PF20209"/>
    </source>
</evidence>